<dbReference type="AlphaFoldDB" id="A0A9X8JLC4"/>
<keyword evidence="2" id="KW-1185">Reference proteome</keyword>
<evidence type="ECO:0000313" key="1">
    <source>
        <dbReference type="EMBL" id="RYC45660.1"/>
    </source>
</evidence>
<proteinExistence type="predicted"/>
<comment type="caution">
    <text evidence="1">The sequence shown here is derived from an EMBL/GenBank/DDBJ whole genome shotgun (WGS) entry which is preliminary data.</text>
</comment>
<sequence length="78" mass="8735">MQFHAPYACTAKKLLAREKSSQKSPRNGERLPDINGNEIIIWLINSTGLRLGNPYIFSAWPVITEYPAPADLVYSTAE</sequence>
<reference evidence="1 2" key="1">
    <citation type="journal article" date="2018" name="Syst. Appl. Microbiol.">
        <title>Pectobacterium zantedeschiae sp. nov. a new species of a soft rot pathogen isolated from Calla lily (Zantedeschia spp.).</title>
        <authorList>
            <person name="Waleron M."/>
            <person name="Misztak A."/>
            <person name="Waleron M."/>
            <person name="Franczuk M."/>
            <person name="Jonca J."/>
            <person name="Wielgomas B."/>
            <person name="Mikicinski A."/>
            <person name="Popovic T."/>
            <person name="Waleron K."/>
        </authorList>
    </citation>
    <scope>NUCLEOTIDE SEQUENCE [LARGE SCALE GENOMIC DNA]</scope>
    <source>
        <strain evidence="1 2">9M</strain>
    </source>
</reference>
<organism evidence="1 2">
    <name type="scientific">Pectobacterium zantedeschiae</name>
    <dbReference type="NCBI Taxonomy" id="2034769"/>
    <lineage>
        <taxon>Bacteria</taxon>
        <taxon>Pseudomonadati</taxon>
        <taxon>Pseudomonadota</taxon>
        <taxon>Gammaproteobacteria</taxon>
        <taxon>Enterobacterales</taxon>
        <taxon>Pectobacteriaceae</taxon>
        <taxon>Pectobacterium</taxon>
    </lineage>
</organism>
<name>A0A9X8JLC4_9GAMM</name>
<protein>
    <submittedName>
        <fullName evidence="1">Uncharacterized protein</fullName>
    </submittedName>
</protein>
<dbReference type="OrthoDB" id="6424572at2"/>
<dbReference type="Proteomes" id="UP001138460">
    <property type="component" value="Unassembled WGS sequence"/>
</dbReference>
<accession>A0A9X8JLC4</accession>
<dbReference type="EMBL" id="NWTM01000001">
    <property type="protein sequence ID" value="RYC45660.1"/>
    <property type="molecule type" value="Genomic_DNA"/>
</dbReference>
<evidence type="ECO:0000313" key="2">
    <source>
        <dbReference type="Proteomes" id="UP001138460"/>
    </source>
</evidence>
<gene>
    <name evidence="1" type="ORF">CLR69_12010</name>
</gene>